<protein>
    <submittedName>
        <fullName evidence="1">Uncharacterized protein</fullName>
    </submittedName>
</protein>
<evidence type="ECO:0000313" key="2">
    <source>
        <dbReference type="Proteomes" id="UP000195221"/>
    </source>
</evidence>
<dbReference type="EMBL" id="NBTZ01000009">
    <property type="protein sequence ID" value="OTP79476.1"/>
    <property type="molecule type" value="Genomic_DNA"/>
</dbReference>
<dbReference type="Proteomes" id="UP000195221">
    <property type="component" value="Unassembled WGS sequence"/>
</dbReference>
<comment type="caution">
    <text evidence="1">The sequence shown here is derived from an EMBL/GenBank/DDBJ whole genome shotgun (WGS) entry which is preliminary data.</text>
</comment>
<proteinExistence type="predicted"/>
<sequence length="87" mass="10286">MPGDTYIPLASLSGRFEREVSEHHHRFWHRLAEFGAHADDEIVRLWALVKFEETAIEEEAALLWRRLEDIGATADREIVELWQHIKH</sequence>
<dbReference type="RefSeq" id="WP_075357924.1">
    <property type="nucleotide sequence ID" value="NZ_MSRG01000020.1"/>
</dbReference>
<dbReference type="AlphaFoldDB" id="A0A242N8J3"/>
<accession>A0A242N8J3</accession>
<reference evidence="1 2" key="1">
    <citation type="submission" date="2017-03" db="EMBL/GenBank/DDBJ databases">
        <title>Genome analysis of strain PAMC 26577.</title>
        <authorList>
            <person name="Oh H.-M."/>
            <person name="Yang J.-A."/>
        </authorList>
    </citation>
    <scope>NUCLEOTIDE SEQUENCE [LARGE SCALE GENOMIC DNA]</scope>
    <source>
        <strain evidence="1 2">PAMC 26577</strain>
    </source>
</reference>
<organism evidence="1 2">
    <name type="scientific">Caballeronia sordidicola</name>
    <name type="common">Burkholderia sordidicola</name>
    <dbReference type="NCBI Taxonomy" id="196367"/>
    <lineage>
        <taxon>Bacteria</taxon>
        <taxon>Pseudomonadati</taxon>
        <taxon>Pseudomonadota</taxon>
        <taxon>Betaproteobacteria</taxon>
        <taxon>Burkholderiales</taxon>
        <taxon>Burkholderiaceae</taxon>
        <taxon>Caballeronia</taxon>
    </lineage>
</organism>
<gene>
    <name evidence="1" type="ORF">PAMC26577_01015</name>
</gene>
<name>A0A242N8J3_CABSO</name>
<evidence type="ECO:0000313" key="1">
    <source>
        <dbReference type="EMBL" id="OTP79476.1"/>
    </source>
</evidence>